<feature type="compositionally biased region" description="Polar residues" evidence="1">
    <location>
        <begin position="1"/>
        <end position="10"/>
    </location>
</feature>
<feature type="region of interest" description="Disordered" evidence="1">
    <location>
        <begin position="1"/>
        <end position="20"/>
    </location>
</feature>
<keyword evidence="3" id="KW-1185">Reference proteome</keyword>
<comment type="caution">
    <text evidence="2">The sequence shown here is derived from an EMBL/GenBank/DDBJ whole genome shotgun (WGS) entry which is preliminary data.</text>
</comment>
<name>A0AAD4D1K4_9FUNG</name>
<evidence type="ECO:0000256" key="1">
    <source>
        <dbReference type="SAM" id="MobiDB-lite"/>
    </source>
</evidence>
<gene>
    <name evidence="2" type="ORF">BGZ95_007975</name>
</gene>
<evidence type="ECO:0000313" key="3">
    <source>
        <dbReference type="Proteomes" id="UP001194580"/>
    </source>
</evidence>
<sequence length="88" mass="10083">MAQNRFTLPGQSVHEPEQKERREVPLFDLWGSLVPLPFIPRNNTAPTTPVAPLPESLEFFVNSLPTGDNKNWMQDVQNLLSYHHLGYL</sequence>
<organism evidence="2 3">
    <name type="scientific">Linnemannia exigua</name>
    <dbReference type="NCBI Taxonomy" id="604196"/>
    <lineage>
        <taxon>Eukaryota</taxon>
        <taxon>Fungi</taxon>
        <taxon>Fungi incertae sedis</taxon>
        <taxon>Mucoromycota</taxon>
        <taxon>Mortierellomycotina</taxon>
        <taxon>Mortierellomycetes</taxon>
        <taxon>Mortierellales</taxon>
        <taxon>Mortierellaceae</taxon>
        <taxon>Linnemannia</taxon>
    </lineage>
</organism>
<dbReference type="AlphaFoldDB" id="A0AAD4D1K4"/>
<dbReference type="EMBL" id="JAAAIL010004001">
    <property type="protein sequence ID" value="KAG0248622.1"/>
    <property type="molecule type" value="Genomic_DNA"/>
</dbReference>
<proteinExistence type="predicted"/>
<protein>
    <submittedName>
        <fullName evidence="2">Uncharacterized protein</fullName>
    </submittedName>
</protein>
<evidence type="ECO:0000313" key="2">
    <source>
        <dbReference type="EMBL" id="KAG0248622.1"/>
    </source>
</evidence>
<dbReference type="Proteomes" id="UP001194580">
    <property type="component" value="Unassembled WGS sequence"/>
</dbReference>
<accession>A0AAD4D1K4</accession>
<reference evidence="2" key="1">
    <citation type="journal article" date="2020" name="Fungal Divers.">
        <title>Resolving the Mortierellaceae phylogeny through synthesis of multi-gene phylogenetics and phylogenomics.</title>
        <authorList>
            <person name="Vandepol N."/>
            <person name="Liber J."/>
            <person name="Desiro A."/>
            <person name="Na H."/>
            <person name="Kennedy M."/>
            <person name="Barry K."/>
            <person name="Grigoriev I.V."/>
            <person name="Miller A.N."/>
            <person name="O'Donnell K."/>
            <person name="Stajich J.E."/>
            <person name="Bonito G."/>
        </authorList>
    </citation>
    <scope>NUCLEOTIDE SEQUENCE</scope>
    <source>
        <strain evidence="2">NRRL 28262</strain>
    </source>
</reference>